<accession>A0ABQ4Z9C2</accession>
<reference evidence="1" key="2">
    <citation type="submission" date="2022-01" db="EMBL/GenBank/DDBJ databases">
        <authorList>
            <person name="Yamashiro T."/>
            <person name="Shiraishi A."/>
            <person name="Satake H."/>
            <person name="Nakayama K."/>
        </authorList>
    </citation>
    <scope>NUCLEOTIDE SEQUENCE</scope>
</reference>
<sequence>MPGEYAARRRDSNFEMVSSIDVRSYNHGSDASDLFRQTMCSARFMRVHAVCIDHDRSSKGLRSGYYWPTAPGRIENIYIVAIAYFTKWASNAKAELQSQESGDFVYRAKSYAAREDTGKLGQSGKDPTRIRKHLGKKRSIPSCVT</sequence>
<protein>
    <submittedName>
        <fullName evidence="1">Uncharacterized protein</fullName>
    </submittedName>
</protein>
<evidence type="ECO:0000313" key="2">
    <source>
        <dbReference type="Proteomes" id="UP001151760"/>
    </source>
</evidence>
<dbReference type="Proteomes" id="UP001151760">
    <property type="component" value="Unassembled WGS sequence"/>
</dbReference>
<gene>
    <name evidence="1" type="ORF">Tco_0752019</name>
</gene>
<proteinExistence type="predicted"/>
<evidence type="ECO:0000313" key="1">
    <source>
        <dbReference type="EMBL" id="GJS85478.1"/>
    </source>
</evidence>
<dbReference type="EMBL" id="BQNB010011052">
    <property type="protein sequence ID" value="GJS85478.1"/>
    <property type="molecule type" value="Genomic_DNA"/>
</dbReference>
<organism evidence="1 2">
    <name type="scientific">Tanacetum coccineum</name>
    <dbReference type="NCBI Taxonomy" id="301880"/>
    <lineage>
        <taxon>Eukaryota</taxon>
        <taxon>Viridiplantae</taxon>
        <taxon>Streptophyta</taxon>
        <taxon>Embryophyta</taxon>
        <taxon>Tracheophyta</taxon>
        <taxon>Spermatophyta</taxon>
        <taxon>Magnoliopsida</taxon>
        <taxon>eudicotyledons</taxon>
        <taxon>Gunneridae</taxon>
        <taxon>Pentapetalae</taxon>
        <taxon>asterids</taxon>
        <taxon>campanulids</taxon>
        <taxon>Asterales</taxon>
        <taxon>Asteraceae</taxon>
        <taxon>Asteroideae</taxon>
        <taxon>Anthemideae</taxon>
        <taxon>Anthemidinae</taxon>
        <taxon>Tanacetum</taxon>
    </lineage>
</organism>
<name>A0ABQ4Z9C2_9ASTR</name>
<comment type="caution">
    <text evidence="1">The sequence shown here is derived from an EMBL/GenBank/DDBJ whole genome shotgun (WGS) entry which is preliminary data.</text>
</comment>
<keyword evidence="2" id="KW-1185">Reference proteome</keyword>
<reference evidence="1" key="1">
    <citation type="journal article" date="2022" name="Int. J. Mol. Sci.">
        <title>Draft Genome of Tanacetum Coccineum: Genomic Comparison of Closely Related Tanacetum-Family Plants.</title>
        <authorList>
            <person name="Yamashiro T."/>
            <person name="Shiraishi A."/>
            <person name="Nakayama K."/>
            <person name="Satake H."/>
        </authorList>
    </citation>
    <scope>NUCLEOTIDE SEQUENCE</scope>
</reference>